<evidence type="ECO:0000313" key="2">
    <source>
        <dbReference type="Proteomes" id="UP000219338"/>
    </source>
</evidence>
<gene>
    <name evidence="1" type="ORF">ARMOST_06419</name>
</gene>
<dbReference type="EMBL" id="FUEG01000004">
    <property type="protein sequence ID" value="SJL03074.1"/>
    <property type="molecule type" value="Genomic_DNA"/>
</dbReference>
<dbReference type="Proteomes" id="UP000219338">
    <property type="component" value="Unassembled WGS sequence"/>
</dbReference>
<dbReference type="AlphaFoldDB" id="A0A284R2X6"/>
<accession>A0A284R2X6</accession>
<name>A0A284R2X6_ARMOS</name>
<evidence type="ECO:0000313" key="1">
    <source>
        <dbReference type="EMBL" id="SJL03074.1"/>
    </source>
</evidence>
<sequence length="243" mass="27234">MDGPAGIQPADGVCGNISMTGGAVHPYRLVMGILSRLLKTYFSFRLYTDTPCLSIHDNIVHMPRGDIHTKHVHTTNGWRSHLLASMRETIIPVRDHMTAQCAGMSLDDGWLGTRSFVLYPSASEDQWDHLTQQPPNPATLDEKPQAEFMFGVALRRWLFCSLMCWMPDASSFIRVLIQLVPRLRVLQEHACNAVMLRCHGYAESSTFSPFPVLRPSTVLPWINSSDAGITDIHFDWCTSNAGH</sequence>
<proteinExistence type="predicted"/>
<reference evidence="2" key="1">
    <citation type="journal article" date="2017" name="Nat. Ecol. Evol.">
        <title>Genome expansion and lineage-specific genetic innovations in the forest pathogenic fungi Armillaria.</title>
        <authorList>
            <person name="Sipos G."/>
            <person name="Prasanna A.N."/>
            <person name="Walter M.C."/>
            <person name="O'Connor E."/>
            <person name="Balint B."/>
            <person name="Krizsan K."/>
            <person name="Kiss B."/>
            <person name="Hess J."/>
            <person name="Varga T."/>
            <person name="Slot J."/>
            <person name="Riley R."/>
            <person name="Boka B."/>
            <person name="Rigling D."/>
            <person name="Barry K."/>
            <person name="Lee J."/>
            <person name="Mihaltcheva S."/>
            <person name="LaButti K."/>
            <person name="Lipzen A."/>
            <person name="Waldron R."/>
            <person name="Moloney N.M."/>
            <person name="Sperisen C."/>
            <person name="Kredics L."/>
            <person name="Vagvoelgyi C."/>
            <person name="Patrignani A."/>
            <person name="Fitzpatrick D."/>
            <person name="Nagy I."/>
            <person name="Doyle S."/>
            <person name="Anderson J.B."/>
            <person name="Grigoriev I.V."/>
            <person name="Gueldener U."/>
            <person name="Muensterkoetter M."/>
            <person name="Nagy L.G."/>
        </authorList>
    </citation>
    <scope>NUCLEOTIDE SEQUENCE [LARGE SCALE GENOMIC DNA]</scope>
    <source>
        <strain evidence="2">C18/9</strain>
    </source>
</reference>
<dbReference type="STRING" id="47428.A0A284R2X6"/>
<dbReference type="OrthoDB" id="3043316at2759"/>
<protein>
    <submittedName>
        <fullName evidence="1">Uncharacterized protein</fullName>
    </submittedName>
</protein>
<keyword evidence="2" id="KW-1185">Reference proteome</keyword>
<organism evidence="1 2">
    <name type="scientific">Armillaria ostoyae</name>
    <name type="common">Armillaria root rot fungus</name>
    <dbReference type="NCBI Taxonomy" id="47428"/>
    <lineage>
        <taxon>Eukaryota</taxon>
        <taxon>Fungi</taxon>
        <taxon>Dikarya</taxon>
        <taxon>Basidiomycota</taxon>
        <taxon>Agaricomycotina</taxon>
        <taxon>Agaricomycetes</taxon>
        <taxon>Agaricomycetidae</taxon>
        <taxon>Agaricales</taxon>
        <taxon>Marasmiineae</taxon>
        <taxon>Physalacriaceae</taxon>
        <taxon>Armillaria</taxon>
    </lineage>
</organism>